<evidence type="ECO:0000313" key="2">
    <source>
        <dbReference type="EMBL" id="RPA75888.1"/>
    </source>
</evidence>
<feature type="compositionally biased region" description="Low complexity" evidence="1">
    <location>
        <begin position="126"/>
        <end position="146"/>
    </location>
</feature>
<feature type="region of interest" description="Disordered" evidence="1">
    <location>
        <begin position="1"/>
        <end position="81"/>
    </location>
</feature>
<organism evidence="2 3">
    <name type="scientific">Ascobolus immersus RN42</name>
    <dbReference type="NCBI Taxonomy" id="1160509"/>
    <lineage>
        <taxon>Eukaryota</taxon>
        <taxon>Fungi</taxon>
        <taxon>Dikarya</taxon>
        <taxon>Ascomycota</taxon>
        <taxon>Pezizomycotina</taxon>
        <taxon>Pezizomycetes</taxon>
        <taxon>Pezizales</taxon>
        <taxon>Ascobolaceae</taxon>
        <taxon>Ascobolus</taxon>
    </lineage>
</organism>
<proteinExistence type="predicted"/>
<accession>A0A3N4HTQ5</accession>
<feature type="region of interest" description="Disordered" evidence="1">
    <location>
        <begin position="118"/>
        <end position="174"/>
    </location>
</feature>
<protein>
    <submittedName>
        <fullName evidence="2">Uncharacterized protein</fullName>
    </submittedName>
</protein>
<dbReference type="EMBL" id="ML119755">
    <property type="protein sequence ID" value="RPA75888.1"/>
    <property type="molecule type" value="Genomic_DNA"/>
</dbReference>
<sequence>MAKSEQHRKHSTPSSSHSNTKPSTSITKQQPAKPSQFSFDDLFKGSSDRRLETKRGERKKLEEKYARARKHRKQLMDTSEAESVDLSYLKMKCDLLESALWRCALNGVGSDDSLAVATEEQTNQASETNSSSSSDSYYPNSSSEEYSSSEDGEGIDSDSETLVNDGMGSSSRCRRCRSCENALIKLEDVNRMWREEVLEHPPTNV</sequence>
<feature type="compositionally biased region" description="Polar residues" evidence="1">
    <location>
        <begin position="26"/>
        <end position="38"/>
    </location>
</feature>
<reference evidence="2 3" key="1">
    <citation type="journal article" date="2018" name="Nat. Ecol. Evol.">
        <title>Pezizomycetes genomes reveal the molecular basis of ectomycorrhizal truffle lifestyle.</title>
        <authorList>
            <person name="Murat C."/>
            <person name="Payen T."/>
            <person name="Noel B."/>
            <person name="Kuo A."/>
            <person name="Morin E."/>
            <person name="Chen J."/>
            <person name="Kohler A."/>
            <person name="Krizsan K."/>
            <person name="Balestrini R."/>
            <person name="Da Silva C."/>
            <person name="Montanini B."/>
            <person name="Hainaut M."/>
            <person name="Levati E."/>
            <person name="Barry K.W."/>
            <person name="Belfiori B."/>
            <person name="Cichocki N."/>
            <person name="Clum A."/>
            <person name="Dockter R.B."/>
            <person name="Fauchery L."/>
            <person name="Guy J."/>
            <person name="Iotti M."/>
            <person name="Le Tacon F."/>
            <person name="Lindquist E.A."/>
            <person name="Lipzen A."/>
            <person name="Malagnac F."/>
            <person name="Mello A."/>
            <person name="Molinier V."/>
            <person name="Miyauchi S."/>
            <person name="Poulain J."/>
            <person name="Riccioni C."/>
            <person name="Rubini A."/>
            <person name="Sitrit Y."/>
            <person name="Splivallo R."/>
            <person name="Traeger S."/>
            <person name="Wang M."/>
            <person name="Zifcakova L."/>
            <person name="Wipf D."/>
            <person name="Zambonelli A."/>
            <person name="Paolocci F."/>
            <person name="Nowrousian M."/>
            <person name="Ottonello S."/>
            <person name="Baldrian P."/>
            <person name="Spatafora J.W."/>
            <person name="Henrissat B."/>
            <person name="Nagy L.G."/>
            <person name="Aury J.M."/>
            <person name="Wincker P."/>
            <person name="Grigoriev I.V."/>
            <person name="Bonfante P."/>
            <person name="Martin F.M."/>
        </authorList>
    </citation>
    <scope>NUCLEOTIDE SEQUENCE [LARGE SCALE GENOMIC DNA]</scope>
    <source>
        <strain evidence="2 3">RN42</strain>
    </source>
</reference>
<feature type="compositionally biased region" description="Basic residues" evidence="1">
    <location>
        <begin position="1"/>
        <end position="11"/>
    </location>
</feature>
<keyword evidence="3" id="KW-1185">Reference proteome</keyword>
<evidence type="ECO:0000256" key="1">
    <source>
        <dbReference type="SAM" id="MobiDB-lite"/>
    </source>
</evidence>
<dbReference type="AlphaFoldDB" id="A0A3N4HTQ5"/>
<feature type="compositionally biased region" description="Acidic residues" evidence="1">
    <location>
        <begin position="147"/>
        <end position="159"/>
    </location>
</feature>
<evidence type="ECO:0000313" key="3">
    <source>
        <dbReference type="Proteomes" id="UP000275078"/>
    </source>
</evidence>
<gene>
    <name evidence="2" type="ORF">BJ508DRAFT_379793</name>
</gene>
<name>A0A3N4HTQ5_ASCIM</name>
<feature type="compositionally biased region" description="Low complexity" evidence="1">
    <location>
        <begin position="12"/>
        <end position="25"/>
    </location>
</feature>
<feature type="compositionally biased region" description="Basic and acidic residues" evidence="1">
    <location>
        <begin position="41"/>
        <end position="66"/>
    </location>
</feature>
<dbReference type="Proteomes" id="UP000275078">
    <property type="component" value="Unassembled WGS sequence"/>
</dbReference>